<dbReference type="PANTHER" id="PTHR28004">
    <property type="entry name" value="ZGC:162816-RELATED"/>
    <property type="match status" value="1"/>
</dbReference>
<comment type="caution">
    <text evidence="4">The sequence shown here is derived from an EMBL/GenBank/DDBJ whole genome shotgun (WGS) entry which is preliminary data.</text>
</comment>
<feature type="domain" description="D-serine dehydratase-like" evidence="3">
    <location>
        <begin position="259"/>
        <end position="366"/>
    </location>
</feature>
<dbReference type="InterPro" id="IPR029066">
    <property type="entry name" value="PLP-binding_barrel"/>
</dbReference>
<evidence type="ECO:0000259" key="3">
    <source>
        <dbReference type="SMART" id="SM01119"/>
    </source>
</evidence>
<evidence type="ECO:0000256" key="1">
    <source>
        <dbReference type="ARBA" id="ARBA00005323"/>
    </source>
</evidence>
<name>A0A948W6F0_UNCEI</name>
<dbReference type="InterPro" id="IPR051466">
    <property type="entry name" value="D-amino_acid_metab_enzyme"/>
</dbReference>
<comment type="similarity">
    <text evidence="1">Belongs to the DSD1 family.</text>
</comment>
<dbReference type="Pfam" id="PF01168">
    <property type="entry name" value="Ala_racemase_N"/>
    <property type="match status" value="1"/>
</dbReference>
<protein>
    <submittedName>
        <fullName evidence="4">Alanine racemase</fullName>
        <ecNumber evidence="4">5.1.1.1</ecNumber>
    </submittedName>
</protein>
<reference evidence="4" key="1">
    <citation type="submission" date="2021-05" db="EMBL/GenBank/DDBJ databases">
        <title>Energy efficiency and biological interactions define the core microbiome of deep oligotrophic groundwater.</title>
        <authorList>
            <person name="Mehrshad M."/>
            <person name="Lopez-Fernandez M."/>
            <person name="Bell E."/>
            <person name="Bernier-Latmani R."/>
            <person name="Bertilsson S."/>
            <person name="Dopson M."/>
        </authorList>
    </citation>
    <scope>NUCLEOTIDE SEQUENCE</scope>
    <source>
        <strain evidence="4">Modern_marine.mb.64</strain>
    </source>
</reference>
<dbReference type="SMART" id="SM01119">
    <property type="entry name" value="D-ser_dehydrat"/>
    <property type="match status" value="1"/>
</dbReference>
<evidence type="ECO:0000313" key="4">
    <source>
        <dbReference type="EMBL" id="MBU2691060.1"/>
    </source>
</evidence>
<dbReference type="SUPFAM" id="SSF51419">
    <property type="entry name" value="PLP-binding barrel"/>
    <property type="match status" value="1"/>
</dbReference>
<dbReference type="Gene3D" id="2.40.37.20">
    <property type="entry name" value="D-serine dehydratase-like domain"/>
    <property type="match status" value="1"/>
</dbReference>
<dbReference type="Gene3D" id="3.20.20.10">
    <property type="entry name" value="Alanine racemase"/>
    <property type="match status" value="1"/>
</dbReference>
<gene>
    <name evidence="4" type="ORF">KJ970_09030</name>
</gene>
<organism evidence="4 5">
    <name type="scientific">Eiseniibacteriota bacterium</name>
    <dbReference type="NCBI Taxonomy" id="2212470"/>
    <lineage>
        <taxon>Bacteria</taxon>
        <taxon>Candidatus Eiseniibacteriota</taxon>
    </lineage>
</organism>
<accession>A0A948W6F0</accession>
<dbReference type="AlphaFoldDB" id="A0A948W6F0"/>
<keyword evidence="4" id="KW-0413">Isomerase</keyword>
<evidence type="ECO:0000313" key="5">
    <source>
        <dbReference type="Proteomes" id="UP000777784"/>
    </source>
</evidence>
<dbReference type="Pfam" id="PF14031">
    <property type="entry name" value="D-ser_dehydrat"/>
    <property type="match status" value="1"/>
</dbReference>
<dbReference type="InterPro" id="IPR001608">
    <property type="entry name" value="Ala_racemase_N"/>
</dbReference>
<sequence>MSGSAHRFIGFPIQRPTLLLDEARAKRNIARMVEKARRAGVHLRPHFKTHQSVEIGAWFKAMGVESITVSSVEMAEAFAEAGWTDITIAFPVNLPQLDSIRTLASEIDLGLLVDAEASAIALSEIPSSGLNVWIKIDAGYGRAGVPWDDTEKIAVIAGILRRSPKTHFEGILTHSGHSYHQRSRDGVLAIHTESANRMKSVKTALLERGHTGCKISIGDTPTSVLADDFSGIDEIRPGNFVFYDLMQRAIGSCGDDEIAVAVACPVVGKYRHRRQILIYGGAVHLSKEHLLVDNEQDIFGCLSLIPAESLGSPDWRAPLVSLSQEHGLVEVTEEIFNDLSIGDVVLVLPVHSCLTCDLHREYWTLGGARISRI</sequence>
<dbReference type="Proteomes" id="UP000777784">
    <property type="component" value="Unassembled WGS sequence"/>
</dbReference>
<keyword evidence="2" id="KW-0456">Lyase</keyword>
<dbReference type="InterPro" id="IPR026956">
    <property type="entry name" value="D-ser_dehydrat-like_dom"/>
</dbReference>
<dbReference type="GO" id="GO:0008721">
    <property type="term" value="F:D-serine ammonia-lyase activity"/>
    <property type="evidence" value="ECO:0007669"/>
    <property type="project" value="TreeGrafter"/>
</dbReference>
<dbReference type="EMBL" id="JAHJDP010000042">
    <property type="protein sequence ID" value="MBU2691060.1"/>
    <property type="molecule type" value="Genomic_DNA"/>
</dbReference>
<proteinExistence type="inferred from homology"/>
<dbReference type="GO" id="GO:0008784">
    <property type="term" value="F:alanine racemase activity"/>
    <property type="evidence" value="ECO:0007669"/>
    <property type="project" value="UniProtKB-EC"/>
</dbReference>
<dbReference type="PANTHER" id="PTHR28004:SF2">
    <property type="entry name" value="D-SERINE DEHYDRATASE"/>
    <property type="match status" value="1"/>
</dbReference>
<evidence type="ECO:0000256" key="2">
    <source>
        <dbReference type="ARBA" id="ARBA00023239"/>
    </source>
</evidence>
<dbReference type="InterPro" id="IPR042208">
    <property type="entry name" value="D-ser_dehydrat-like_sf"/>
</dbReference>
<dbReference type="GO" id="GO:0036088">
    <property type="term" value="P:D-serine catabolic process"/>
    <property type="evidence" value="ECO:0007669"/>
    <property type="project" value="TreeGrafter"/>
</dbReference>
<dbReference type="EC" id="5.1.1.1" evidence="4"/>